<keyword evidence="1" id="KW-0472">Membrane</keyword>
<evidence type="ECO:0000313" key="3">
    <source>
        <dbReference type="Proteomes" id="UP000198348"/>
    </source>
</evidence>
<keyword evidence="1" id="KW-0812">Transmembrane</keyword>
<name>A0A238WDE9_9PSEU</name>
<proteinExistence type="predicted"/>
<feature type="transmembrane region" description="Helical" evidence="1">
    <location>
        <begin position="16"/>
        <end position="42"/>
    </location>
</feature>
<evidence type="ECO:0000313" key="2">
    <source>
        <dbReference type="EMBL" id="SNR44616.1"/>
    </source>
</evidence>
<evidence type="ECO:0000256" key="1">
    <source>
        <dbReference type="SAM" id="Phobius"/>
    </source>
</evidence>
<reference evidence="2 3" key="1">
    <citation type="submission" date="2017-06" db="EMBL/GenBank/DDBJ databases">
        <authorList>
            <person name="Kim H.J."/>
            <person name="Triplett B.A."/>
        </authorList>
    </citation>
    <scope>NUCLEOTIDE SEQUENCE [LARGE SCALE GENOMIC DNA]</scope>
    <source>
        <strain evidence="2 3">DSM 45207</strain>
    </source>
</reference>
<accession>A0A238WDE9</accession>
<dbReference type="EMBL" id="FZNW01000006">
    <property type="protein sequence ID" value="SNR44616.1"/>
    <property type="molecule type" value="Genomic_DNA"/>
</dbReference>
<keyword evidence="1" id="KW-1133">Transmembrane helix</keyword>
<keyword evidence="3" id="KW-1185">Reference proteome</keyword>
<gene>
    <name evidence="2" type="ORF">SAMN06265360_10665</name>
</gene>
<dbReference type="AlphaFoldDB" id="A0A238WDE9"/>
<dbReference type="Proteomes" id="UP000198348">
    <property type="component" value="Unassembled WGS sequence"/>
</dbReference>
<organism evidence="2 3">
    <name type="scientific">Haloechinothrix alba</name>
    <dbReference type="NCBI Taxonomy" id="664784"/>
    <lineage>
        <taxon>Bacteria</taxon>
        <taxon>Bacillati</taxon>
        <taxon>Actinomycetota</taxon>
        <taxon>Actinomycetes</taxon>
        <taxon>Pseudonocardiales</taxon>
        <taxon>Pseudonocardiaceae</taxon>
        <taxon>Haloechinothrix</taxon>
    </lineage>
</organism>
<sequence length="45" mass="4675">MTARHSRRRLGPLGRYVAGIAAISAVVGFLLAVALLAVSALVRSL</sequence>
<protein>
    <submittedName>
        <fullName evidence="2">Uncharacterized protein</fullName>
    </submittedName>
</protein>